<dbReference type="EMBL" id="FUKR01000050">
    <property type="protein sequence ID" value="SJN34043.1"/>
    <property type="molecule type" value="Genomic_DNA"/>
</dbReference>
<reference evidence="3" key="1">
    <citation type="submission" date="2017-02" db="EMBL/GenBank/DDBJ databases">
        <authorList>
            <person name="Dridi B."/>
        </authorList>
    </citation>
    <scope>NUCLEOTIDE SEQUENCE [LARGE SCALE GENOMIC DNA]</scope>
    <source>
        <strain evidence="3">EB411</strain>
    </source>
</reference>
<gene>
    <name evidence="2" type="ORF">FM119_08730</name>
</gene>
<name>A0A1R4JQI4_9MICO</name>
<organism evidence="2 3">
    <name type="scientific">Mycetocola reblochoni REB411</name>
    <dbReference type="NCBI Taxonomy" id="1255698"/>
    <lineage>
        <taxon>Bacteria</taxon>
        <taxon>Bacillati</taxon>
        <taxon>Actinomycetota</taxon>
        <taxon>Actinomycetes</taxon>
        <taxon>Micrococcales</taxon>
        <taxon>Microbacteriaceae</taxon>
        <taxon>Mycetocola</taxon>
    </lineage>
</organism>
<proteinExistence type="predicted"/>
<evidence type="ECO:0008006" key="4">
    <source>
        <dbReference type="Google" id="ProtNLM"/>
    </source>
</evidence>
<evidence type="ECO:0000313" key="2">
    <source>
        <dbReference type="EMBL" id="SJN34043.1"/>
    </source>
</evidence>
<feature type="region of interest" description="Disordered" evidence="1">
    <location>
        <begin position="48"/>
        <end position="70"/>
    </location>
</feature>
<keyword evidence="3" id="KW-1185">Reference proteome</keyword>
<dbReference type="Proteomes" id="UP000196778">
    <property type="component" value="Unassembled WGS sequence"/>
</dbReference>
<dbReference type="RefSeq" id="WP_143822667.1">
    <property type="nucleotide sequence ID" value="NZ_FUKR01000050.1"/>
</dbReference>
<evidence type="ECO:0000313" key="3">
    <source>
        <dbReference type="Proteomes" id="UP000196778"/>
    </source>
</evidence>
<sequence>MTAQWVTVAQAAKMANVTPSIVHRWVKAGKVTKVATGRAARVRLDQVLNAERSGRQNHGRGRVKAQASGG</sequence>
<dbReference type="AlphaFoldDB" id="A0A1R4JQI4"/>
<accession>A0A1R4JQI4</accession>
<protein>
    <recommendedName>
        <fullName evidence="4">Helix-turn-helix domain-containing protein</fullName>
    </recommendedName>
</protein>
<evidence type="ECO:0000256" key="1">
    <source>
        <dbReference type="SAM" id="MobiDB-lite"/>
    </source>
</evidence>